<comment type="caution">
    <text evidence="2">The sequence shown here is derived from an EMBL/GenBank/DDBJ whole genome shotgun (WGS) entry which is preliminary data.</text>
</comment>
<proteinExistence type="predicted"/>
<accession>A0A4S4MX17</accession>
<evidence type="ECO:0000313" key="3">
    <source>
        <dbReference type="Proteomes" id="UP000308730"/>
    </source>
</evidence>
<dbReference type="Proteomes" id="UP000308730">
    <property type="component" value="Unassembled WGS sequence"/>
</dbReference>
<dbReference type="EMBL" id="SGPM01000063">
    <property type="protein sequence ID" value="THH30949.1"/>
    <property type="molecule type" value="Genomic_DNA"/>
</dbReference>
<reference evidence="2 3" key="1">
    <citation type="submission" date="2019-02" db="EMBL/GenBank/DDBJ databases">
        <title>Genome sequencing of the rare red list fungi Antrodiella citrinella (Flaviporus citrinellus).</title>
        <authorList>
            <person name="Buettner E."/>
            <person name="Kellner H."/>
        </authorList>
    </citation>
    <scope>NUCLEOTIDE SEQUENCE [LARGE SCALE GENOMIC DNA]</scope>
    <source>
        <strain evidence="2 3">DSM 108506</strain>
    </source>
</reference>
<name>A0A4S4MX17_9APHY</name>
<keyword evidence="3" id="KW-1185">Reference proteome</keyword>
<dbReference type="AlphaFoldDB" id="A0A4S4MX17"/>
<gene>
    <name evidence="2" type="ORF">EUX98_g3262</name>
</gene>
<evidence type="ECO:0000313" key="2">
    <source>
        <dbReference type="EMBL" id="THH30949.1"/>
    </source>
</evidence>
<evidence type="ECO:0000256" key="1">
    <source>
        <dbReference type="SAM" id="MobiDB-lite"/>
    </source>
</evidence>
<organism evidence="2 3">
    <name type="scientific">Antrodiella citrinella</name>
    <dbReference type="NCBI Taxonomy" id="2447956"/>
    <lineage>
        <taxon>Eukaryota</taxon>
        <taxon>Fungi</taxon>
        <taxon>Dikarya</taxon>
        <taxon>Basidiomycota</taxon>
        <taxon>Agaricomycotina</taxon>
        <taxon>Agaricomycetes</taxon>
        <taxon>Polyporales</taxon>
        <taxon>Steccherinaceae</taxon>
        <taxon>Antrodiella</taxon>
    </lineage>
</organism>
<feature type="compositionally biased region" description="Basic and acidic residues" evidence="1">
    <location>
        <begin position="29"/>
        <end position="49"/>
    </location>
</feature>
<protein>
    <submittedName>
        <fullName evidence="2">Uncharacterized protein</fullName>
    </submittedName>
</protein>
<sequence>MALARAGSLILRQQASRPFLQSRFASSNAHDDDHHDAHHGDSSHGQELSFPKEDFSSRVWGKTAIAALAFVAFYKFAPSPGEENYITRLLTQSQETAEYWRKVNLQHLFLSATERSDNLVIADAQRPPVHRYRYPQ</sequence>
<feature type="region of interest" description="Disordered" evidence="1">
    <location>
        <begin position="25"/>
        <end position="49"/>
    </location>
</feature>
<dbReference type="OrthoDB" id="2120038at2759"/>